<evidence type="ECO:0008006" key="3">
    <source>
        <dbReference type="Google" id="ProtNLM"/>
    </source>
</evidence>
<reference evidence="1 2" key="1">
    <citation type="submission" date="2020-03" db="EMBL/GenBank/DDBJ databases">
        <title>Whole genome shotgun sequence of Phytohabitans rumicis NBRC 108638.</title>
        <authorList>
            <person name="Komaki H."/>
            <person name="Tamura T."/>
        </authorList>
    </citation>
    <scope>NUCLEOTIDE SEQUENCE [LARGE SCALE GENOMIC DNA]</scope>
    <source>
        <strain evidence="1 2">NBRC 108638</strain>
    </source>
</reference>
<accession>A0A6V8LAP6</accession>
<reference evidence="1 2" key="2">
    <citation type="submission" date="2020-03" db="EMBL/GenBank/DDBJ databases">
        <authorList>
            <person name="Ichikawa N."/>
            <person name="Kimura A."/>
            <person name="Kitahashi Y."/>
            <person name="Uohara A."/>
        </authorList>
    </citation>
    <scope>NUCLEOTIDE SEQUENCE [LARGE SCALE GENOMIC DNA]</scope>
    <source>
        <strain evidence="1 2">NBRC 108638</strain>
    </source>
</reference>
<evidence type="ECO:0000313" key="1">
    <source>
        <dbReference type="EMBL" id="GFJ93424.1"/>
    </source>
</evidence>
<dbReference type="InterPro" id="IPR009003">
    <property type="entry name" value="Peptidase_S1_PA"/>
</dbReference>
<proteinExistence type="predicted"/>
<organism evidence="1 2">
    <name type="scientific">Phytohabitans rumicis</name>
    <dbReference type="NCBI Taxonomy" id="1076125"/>
    <lineage>
        <taxon>Bacteria</taxon>
        <taxon>Bacillati</taxon>
        <taxon>Actinomycetota</taxon>
        <taxon>Actinomycetes</taxon>
        <taxon>Micromonosporales</taxon>
        <taxon>Micromonosporaceae</taxon>
    </lineage>
</organism>
<comment type="caution">
    <text evidence="1">The sequence shown here is derived from an EMBL/GenBank/DDBJ whole genome shotgun (WGS) entry which is preliminary data.</text>
</comment>
<name>A0A6V8LAP6_9ACTN</name>
<dbReference type="Proteomes" id="UP000482960">
    <property type="component" value="Unassembled WGS sequence"/>
</dbReference>
<keyword evidence="2" id="KW-1185">Reference proteome</keyword>
<protein>
    <recommendedName>
        <fullName evidence="3">Peptidase S1 domain-containing protein</fullName>
    </recommendedName>
</protein>
<dbReference type="InterPro" id="IPR043504">
    <property type="entry name" value="Peptidase_S1_PA_chymotrypsin"/>
</dbReference>
<dbReference type="EMBL" id="BLPG01000001">
    <property type="protein sequence ID" value="GFJ93424.1"/>
    <property type="molecule type" value="Genomic_DNA"/>
</dbReference>
<sequence>MRHRWTSRIRTGGVVAVGVVLAVSATPARADLREGPTPTPNAWITSAEGVAESLWRSSAGDADFATIKIDPETRKVVVYRKGGAALSRYQSVPKPADVAVEYRTAPLSGTETNQLIHSIKAQTTTLAKQGIEVNAIWSSGSGPVTIQVQHMNSNARNLATRFGTYGPGTVTVEEGIVKATRADRDFDARPFVAGAHTISSAGVGECTSGFTGRSAGTGAGYMIVAWHCVRLADPRIWTTNKNGVSGGSYVGRATVLDMNHDIAYVRTADSVLPAIWDGPIGSPFLKNVTAMQKPNTSMTRICTSGAFSGARCYGTIYAEGWYYIGGYWSYLWVATSNNGTSIAARGDSGGPVFIPNGNNVTAVGMISAVEIDPNLPCTGDATQCGQLFYFTDVYTEAWLNHDINMTQSWP</sequence>
<evidence type="ECO:0000313" key="2">
    <source>
        <dbReference type="Proteomes" id="UP000482960"/>
    </source>
</evidence>
<dbReference type="AlphaFoldDB" id="A0A6V8LAP6"/>
<gene>
    <name evidence="1" type="ORF">Prum_070660</name>
</gene>
<dbReference type="Gene3D" id="2.40.10.10">
    <property type="entry name" value="Trypsin-like serine proteases"/>
    <property type="match status" value="2"/>
</dbReference>
<dbReference type="SUPFAM" id="SSF50494">
    <property type="entry name" value="Trypsin-like serine proteases"/>
    <property type="match status" value="1"/>
</dbReference>